<gene>
    <name evidence="10" type="ORF">SBRCBS47491_002760</name>
</gene>
<comment type="caution">
    <text evidence="10">The sequence shown here is derived from an EMBL/GenBank/DDBJ whole genome shotgun (WGS) entry which is preliminary data.</text>
</comment>
<dbReference type="PANTHER" id="PTHR16133">
    <property type="entry name" value="SOLUTE CARRIER FAMILY 39 ZINC TRANSPORTER , MEMBER 9-RELATED"/>
    <property type="match status" value="1"/>
</dbReference>
<keyword evidence="3 8" id="KW-0812">Transmembrane</keyword>
<evidence type="ECO:0000256" key="3">
    <source>
        <dbReference type="ARBA" id="ARBA00022692"/>
    </source>
</evidence>
<evidence type="ECO:0000256" key="8">
    <source>
        <dbReference type="SAM" id="Phobius"/>
    </source>
</evidence>
<keyword evidence="6 8" id="KW-0472">Membrane</keyword>
<keyword evidence="11" id="KW-1185">Reference proteome</keyword>
<evidence type="ECO:0000256" key="4">
    <source>
        <dbReference type="ARBA" id="ARBA00022989"/>
    </source>
</evidence>
<feature type="region of interest" description="Disordered" evidence="7">
    <location>
        <begin position="242"/>
        <end position="266"/>
    </location>
</feature>
<feature type="region of interest" description="Disordered" evidence="7">
    <location>
        <begin position="120"/>
        <end position="198"/>
    </location>
</feature>
<name>A0ABP0B9Q4_9PEZI</name>
<dbReference type="PANTHER" id="PTHR16133:SF0">
    <property type="entry name" value="ZINC_IRON REGULATED TRANSPORTER-RELATED PROTEIN 102B, ISOFORM E"/>
    <property type="match status" value="1"/>
</dbReference>
<feature type="transmembrane region" description="Helical" evidence="8">
    <location>
        <begin position="375"/>
        <end position="393"/>
    </location>
</feature>
<reference evidence="10 11" key="1">
    <citation type="submission" date="2024-01" db="EMBL/GenBank/DDBJ databases">
        <authorList>
            <person name="Allen C."/>
            <person name="Tagirdzhanova G."/>
        </authorList>
    </citation>
    <scope>NUCLEOTIDE SEQUENCE [LARGE SCALE GENOMIC DNA]</scope>
</reference>
<proteinExistence type="predicted"/>
<dbReference type="InterPro" id="IPR045891">
    <property type="entry name" value="ZIP9"/>
</dbReference>
<keyword evidence="9" id="KW-0732">Signal</keyword>
<feature type="chain" id="PRO_5046452124" description="Solute carrier family 39 (Zinc transporter), member 9" evidence="9">
    <location>
        <begin position="18"/>
        <end position="451"/>
    </location>
</feature>
<evidence type="ECO:0000256" key="6">
    <source>
        <dbReference type="ARBA" id="ARBA00023136"/>
    </source>
</evidence>
<evidence type="ECO:0000256" key="7">
    <source>
        <dbReference type="SAM" id="MobiDB-lite"/>
    </source>
</evidence>
<comment type="subcellular location">
    <subcellularLocation>
        <location evidence="1">Endomembrane system</location>
        <topology evidence="1">Multi-pass membrane protein</topology>
    </subcellularLocation>
    <subcellularLocation>
        <location evidence="2">Golgi apparatus membrane</location>
    </subcellularLocation>
</comment>
<evidence type="ECO:0008006" key="12">
    <source>
        <dbReference type="Google" id="ProtNLM"/>
    </source>
</evidence>
<evidence type="ECO:0000256" key="9">
    <source>
        <dbReference type="SAM" id="SignalP"/>
    </source>
</evidence>
<feature type="compositionally biased region" description="Polar residues" evidence="7">
    <location>
        <begin position="188"/>
        <end position="198"/>
    </location>
</feature>
<keyword evidence="4 8" id="KW-1133">Transmembrane helix</keyword>
<evidence type="ECO:0000256" key="1">
    <source>
        <dbReference type="ARBA" id="ARBA00004127"/>
    </source>
</evidence>
<feature type="transmembrane region" description="Helical" evidence="8">
    <location>
        <begin position="305"/>
        <end position="329"/>
    </location>
</feature>
<keyword evidence="5" id="KW-0333">Golgi apparatus</keyword>
<organism evidence="10 11">
    <name type="scientific">Sporothrix bragantina</name>
    <dbReference type="NCBI Taxonomy" id="671064"/>
    <lineage>
        <taxon>Eukaryota</taxon>
        <taxon>Fungi</taxon>
        <taxon>Dikarya</taxon>
        <taxon>Ascomycota</taxon>
        <taxon>Pezizomycotina</taxon>
        <taxon>Sordariomycetes</taxon>
        <taxon>Sordariomycetidae</taxon>
        <taxon>Ophiostomatales</taxon>
        <taxon>Ophiostomataceae</taxon>
        <taxon>Sporothrix</taxon>
    </lineage>
</organism>
<sequence length="451" mass="47507">MGGLLLLLALSAVMALASFLAGALPLSMSLSQSQLRLISSIGVGILVGTSLIVIIPEGVEAIADPMLNPPGSAAAARHVHEARRAASLLDTRSVPKAAIIAPRPPKADFASLLEDILLPEQSTAQVSRRDDDDDDDDDQKTTDGKTPAKNEGTKDKTSDQNSKDKDNEKDAADADPTKHHQGFGKAKQGTSTAGQNEPRSLPTFFIGFALVTGFVLMFLIDRLPRHAVDKLQSGPTTRHISLDNLASSSLGGDSDEGVEEEGFLGSLTPTPRQSRGLATTVGLVIHAAADGIAMGASATTEDMKLGLVIFVAIMVHKAPAAFGLTSVLLKHGLSKRAARGHLIIFSLAAPFGALGTYILIKLLGGGNMEGEHGQFWTGMLLLFSAGTFLYVAMQAMQEESGAHDHHSLGNGYSDAATLAAQRKQSRPQMRDTLATIAGMLLPLLTQFGHHH</sequence>
<evidence type="ECO:0000256" key="2">
    <source>
        <dbReference type="ARBA" id="ARBA00004394"/>
    </source>
</evidence>
<protein>
    <recommendedName>
        <fullName evidence="12">Solute carrier family 39 (Zinc transporter), member 9</fullName>
    </recommendedName>
</protein>
<feature type="compositionally biased region" description="Low complexity" evidence="7">
    <location>
        <begin position="242"/>
        <end position="252"/>
    </location>
</feature>
<dbReference type="Pfam" id="PF02535">
    <property type="entry name" value="Zip"/>
    <property type="match status" value="1"/>
</dbReference>
<feature type="compositionally biased region" description="Basic and acidic residues" evidence="7">
    <location>
        <begin position="139"/>
        <end position="178"/>
    </location>
</feature>
<evidence type="ECO:0000313" key="11">
    <source>
        <dbReference type="Proteomes" id="UP001642406"/>
    </source>
</evidence>
<evidence type="ECO:0000256" key="5">
    <source>
        <dbReference type="ARBA" id="ARBA00023034"/>
    </source>
</evidence>
<evidence type="ECO:0000313" key="10">
    <source>
        <dbReference type="EMBL" id="CAK7216248.1"/>
    </source>
</evidence>
<dbReference type="InterPro" id="IPR003689">
    <property type="entry name" value="ZIP"/>
</dbReference>
<feature type="signal peptide" evidence="9">
    <location>
        <begin position="1"/>
        <end position="17"/>
    </location>
</feature>
<dbReference type="EMBL" id="CAWUHC010000017">
    <property type="protein sequence ID" value="CAK7216248.1"/>
    <property type="molecule type" value="Genomic_DNA"/>
</dbReference>
<accession>A0ABP0B9Q4</accession>
<feature type="compositionally biased region" description="Acidic residues" evidence="7">
    <location>
        <begin position="253"/>
        <end position="262"/>
    </location>
</feature>
<dbReference type="Proteomes" id="UP001642406">
    <property type="component" value="Unassembled WGS sequence"/>
</dbReference>
<feature type="transmembrane region" description="Helical" evidence="8">
    <location>
        <begin position="201"/>
        <end position="220"/>
    </location>
</feature>
<feature type="transmembrane region" description="Helical" evidence="8">
    <location>
        <begin position="341"/>
        <end position="363"/>
    </location>
</feature>